<dbReference type="InterPro" id="IPR041698">
    <property type="entry name" value="Methyltransf_25"/>
</dbReference>
<evidence type="ECO:0000256" key="1">
    <source>
        <dbReference type="ARBA" id="ARBA00022679"/>
    </source>
</evidence>
<keyword evidence="4" id="KW-1185">Reference proteome</keyword>
<gene>
    <name evidence="3" type="ORF">C4F51_17030</name>
</gene>
<sequence length="435" mass="48966">MFELNPFTRAAGMAMNDELKHLQEEAFKLCNSAHFQQVVMDHCNLEKSAFVRQPDITIHPRDQMLLHSLFHHQDANVGFSQYYNVALQQFYAANQMVQRMFPHTEKGDLKILDFACGFGRLLRFLTAAYPAGCITGSEIQTDALEFVGSTYNIPTVPSCANPEDFNPQEKFHVIWVASLFSHLPSGLFHQWLKKLHSCLTPDGVLCFSVHDACLLPEGHVFPEDEGIFFWPGSENEDLETSIYGTTYVNEAFVSQAVTITTGRASNYHRLPRALAHEQDIYIVAANPDTDLTPLAGFRRGAWGWADERYLADNGELYLRGWAASVDDGRLDHVDIQVDDQHFRVPTGTGISREDVGLFFNDDRLNNSGWEFRYTIPAGIGPVRVTASARTSIGEKALLFTGEFPRPASVTRPIETTPPAACNTFWNKMCSFFRKP</sequence>
<comment type="caution">
    <text evidence="3">The sequence shown here is derived from an EMBL/GenBank/DDBJ whole genome shotgun (WGS) entry which is preliminary data.</text>
</comment>
<dbReference type="CDD" id="cd02440">
    <property type="entry name" value="AdoMet_MTases"/>
    <property type="match status" value="1"/>
</dbReference>
<accession>A0A928V850</accession>
<dbReference type="InterPro" id="IPR029063">
    <property type="entry name" value="SAM-dependent_MTases_sf"/>
</dbReference>
<dbReference type="AlphaFoldDB" id="A0A928V850"/>
<protein>
    <submittedName>
        <fullName evidence="3">Class I SAM-dependent methyltransferase</fullName>
    </submittedName>
</protein>
<evidence type="ECO:0000259" key="2">
    <source>
        <dbReference type="Pfam" id="PF13649"/>
    </source>
</evidence>
<dbReference type="Proteomes" id="UP000652567">
    <property type="component" value="Unassembled WGS sequence"/>
</dbReference>
<dbReference type="Pfam" id="PF13649">
    <property type="entry name" value="Methyltransf_25"/>
    <property type="match status" value="1"/>
</dbReference>
<keyword evidence="3" id="KW-0489">Methyltransferase</keyword>
<reference evidence="3" key="1">
    <citation type="submission" date="2018-07" db="EMBL/GenBank/DDBJ databases">
        <title>Genome assembly of strain Ka43.</title>
        <authorList>
            <person name="Kukolya J."/>
            <person name="Nagy I."/>
            <person name="Horvath B."/>
            <person name="Toth A."/>
        </authorList>
    </citation>
    <scope>NUCLEOTIDE SEQUENCE</scope>
    <source>
        <strain evidence="3">KB43</strain>
    </source>
</reference>
<evidence type="ECO:0000313" key="4">
    <source>
        <dbReference type="Proteomes" id="UP000652567"/>
    </source>
</evidence>
<dbReference type="Gene3D" id="3.40.50.150">
    <property type="entry name" value="Vaccinia Virus protein VP39"/>
    <property type="match status" value="1"/>
</dbReference>
<dbReference type="GO" id="GO:0032259">
    <property type="term" value="P:methylation"/>
    <property type="evidence" value="ECO:0007669"/>
    <property type="project" value="UniProtKB-KW"/>
</dbReference>
<name>A0A928V850_9GAMM</name>
<dbReference type="PANTHER" id="PTHR43861">
    <property type="entry name" value="TRANS-ACONITATE 2-METHYLTRANSFERASE-RELATED"/>
    <property type="match status" value="1"/>
</dbReference>
<dbReference type="SUPFAM" id="SSF53335">
    <property type="entry name" value="S-adenosyl-L-methionine-dependent methyltransferases"/>
    <property type="match status" value="1"/>
</dbReference>
<keyword evidence="1" id="KW-0808">Transferase</keyword>
<organism evidence="3 4">
    <name type="scientific">Cellvibrio polysaccharolyticus</name>
    <dbReference type="NCBI Taxonomy" id="2082724"/>
    <lineage>
        <taxon>Bacteria</taxon>
        <taxon>Pseudomonadati</taxon>
        <taxon>Pseudomonadota</taxon>
        <taxon>Gammaproteobacteria</taxon>
        <taxon>Cellvibrionales</taxon>
        <taxon>Cellvibrionaceae</taxon>
        <taxon>Cellvibrio</taxon>
    </lineage>
</organism>
<dbReference type="GO" id="GO:0008168">
    <property type="term" value="F:methyltransferase activity"/>
    <property type="evidence" value="ECO:0007669"/>
    <property type="project" value="UniProtKB-KW"/>
</dbReference>
<feature type="domain" description="Methyltransferase" evidence="2">
    <location>
        <begin position="111"/>
        <end position="203"/>
    </location>
</feature>
<evidence type="ECO:0000313" key="3">
    <source>
        <dbReference type="EMBL" id="MBE8718880.1"/>
    </source>
</evidence>
<proteinExistence type="predicted"/>
<dbReference type="EMBL" id="PRDL01000001">
    <property type="protein sequence ID" value="MBE8718880.1"/>
    <property type="molecule type" value="Genomic_DNA"/>
</dbReference>